<feature type="region of interest" description="Disordered" evidence="1">
    <location>
        <begin position="2600"/>
        <end position="2619"/>
    </location>
</feature>
<dbReference type="Proteomes" id="UP000296706">
    <property type="component" value="Chromosome"/>
</dbReference>
<dbReference type="InterPro" id="IPR057481">
    <property type="entry name" value="Decapeptide"/>
</dbReference>
<dbReference type="KEGG" id="hsn:DV733_11460"/>
<feature type="compositionally biased region" description="Polar residues" evidence="1">
    <location>
        <begin position="2079"/>
        <end position="2089"/>
    </location>
</feature>
<feature type="region of interest" description="Disordered" evidence="1">
    <location>
        <begin position="1951"/>
        <end position="2006"/>
    </location>
</feature>
<dbReference type="GeneID" id="39848490"/>
<feature type="region of interest" description="Disordered" evidence="1">
    <location>
        <begin position="2018"/>
        <end position="2106"/>
    </location>
</feature>
<feature type="region of interest" description="Disordered" evidence="1">
    <location>
        <begin position="497"/>
        <end position="539"/>
    </location>
</feature>
<dbReference type="STRING" id="1457250.GCA_000755225_00597"/>
<evidence type="ECO:0000256" key="1">
    <source>
        <dbReference type="SAM" id="MobiDB-lite"/>
    </source>
</evidence>
<feature type="compositionally biased region" description="Gly residues" evidence="1">
    <location>
        <begin position="2605"/>
        <end position="2619"/>
    </location>
</feature>
<protein>
    <submittedName>
        <fullName evidence="2">Uncharacterized protein</fullName>
    </submittedName>
</protein>
<feature type="compositionally biased region" description="Gly residues" evidence="1">
    <location>
        <begin position="1984"/>
        <end position="2000"/>
    </location>
</feature>
<dbReference type="Pfam" id="PF25296">
    <property type="entry name" value="Decapeptide"/>
    <property type="match status" value="2"/>
</dbReference>
<sequence>MSTSSWSAVDDARAAWQRADDELPRLRAVHGDLSTTLDALVRNKPENAAVAEAIDSLQRLGGDSDDRRGALDFLTNPVLDGDLTVQAAFQQGRAVTTDADAVASALASYVDGGSWSAVESAVTDVLQPSGGPMAIDTTTLEQLVTLFGIAIEAAIAARETRADTLQSELASAYADIDEPLPEMDDQPIALLPVRMETRFVDDAGAKEDDLTQLLVRVYPDQIHGDSHEEELTDDEVRWGQNFWATLWYARHPDPDVVPSNPSDAYLQNRLPNQRLRELVADIDPTDFSEAHYKRYRELKERAWKQLLDRFGRERAAYVVHALEPDDEELAGDLLTRPPAPPQPPSGGGGGGPNWMYPGAFAEQLDTDAITSQISDDHLLDQIGGSATQFDESSLQVGDDSVDQSDDTTTTTERSSVDEDLRGDGGQTTGETGDDGAEGESSQSGSDAGDTNKLPTKVPALSFPEVPRRPVSWTQQPRAALLPDRWIAIAEWETPKGKTKRAAVEGDPIREPLPMGPSPESVAAEDLARQASDSPAPDGTEWMVDFEEAESVGMGMRLRLSGLSGFDPHRGFSTFTVLGVKASMDAETTPDAVTELLDAHHYTDGIEFLEQGTPTNNHDESSGYTAKDDPLESMQIEAGEPLVETGDRSDGDLLARALAIDTDEDHVFGHVENAGGTQQRDARHMNSALWPATLGYFFQDLMIHNDLTDNPSIFGGGMPENLQGSQRRDRLSQLMLWHDAYRRHFVRYVRGRGPLPALRVGPQPYGILPTKAVDTERDISVLDQQVIADLELGSQSVSDLQQRGTDLSTLVNGGVEPTLLLDAGAKPDELLDAGASPDDLLAGGVDPKTIVQQSGVAPAALTQDGIGLLKTSQATRSRLKSAGVPVDELEQQGLTIRALVRGEVTDEQLAERGITTKAVAEALLPRQAKSLGITPQALERAGVTPGALLRGEITTEQVEKLGLSTRAVADVVLPQAVRDLGITPKTLEDADVSPVDLLNGQVSAADLEAAGVTSEALAEALLPQELVDFGITPEQVGQAVGVEQLFNGDLGVEGLQEAGLDTQNLADALLPTSFRDAGITPDSLESAGITPAAVLSGKVSPEDIIEAGVTPDALAEAGILPEAFADVGAVFGDLLSAGLKPMELLEQGLSPKALVDAGVDPQLLVEAGLAPKKLVDAGMDVVELAAKGTIPIADLLEAGASPQELARLGAAVEDLSGGEIPAQELVQAGFAAMDLLQAGADALGVAQGGARPSQLRDAGVDAGTLRDAGKAAGSLRQAGYTAGELLESNYTVEELLNGGFSPEELSAAGVDRAALEGTGRDVSDLLAAGHPPEQLRAEGYGPDQLMEAGLGAAGLVAAGYTAGELKDAGLSTDQLVAAGMEPRALRAAGVDPKSLADAGVDARRLKEAGAKAEDLLDHGFDPQELLDAGFNSVELDVAGVDVDQIATEVAEGEAGVDEVADAALDGVQYAATVLEDPEQAERDLYSFSFDPAIPKLPKLADSGPGDGSAGWGQAGQPDGGVTAGVPVVRPLSIDDKLPRDLESRLGGLGELWGDAAAGLPFAGPTDESGVLDALKREGISADIRQQTMAFSAESIDHADRVNDLVRYWYGGGSPIRDLVYDMCEGRIDLDPRIGHFRLEDISRAEINDYEPSSARDIQEFYNYMLTYSRQGTIEPHEMVDADIGQFVDILLESTFSEVKMLSQIELIKPENVALNADAIEDIDDWGGMTDAESRRAIVNALEDADDPTAFVDELVKNARANFPGRSKYYQFAQNQTEHNDSGALRSLLRLLLQYGMLQEYVTARRRLGLAYDDVPAAWPDPAYYGPGDDGPLSTLRDETPTALDAHPNIGSPEPTVSNYSKHGFTSTYDRYDYADALQDAALNYTSTTSIDPRMSEFTDSLEYLGGVEPAEMATLARETLDLASHRLDAWWTSLATKDLFELRESQGSYDTEAGFDHEQWSGGGSDAPRATLDPGLLSNVTLPEGGFGGAGTSRGSGGGEATGSVGTDVSTDIEADVSNVDTDVSGGDSGGSDSSGETVQTQFDPAAIANMDIRISRGGTDDDSRSDGGFRGFDSDLGNVSGSSDTSGERSGTSDQQSGGSQGGTIDLDALREGGQIATREQLTDTSILSPRVKSDPGLYVGGYGFVEDLSADVEGRDGPQYVHAPSEQHATTAAVLRSGYEAHEADEGENVLAIDLSADRVRAGLRLIRGVRRGQSLAELLGYRFERRLREETLESDADVMQYAHVFRTAFPAKIGKLTRPDESQIQGKTEGQQDLAKRDVVDGRKLVENWDDYPFGHGEELPAVGSEDYDAIDAIVAELTDDVDAAGDLLTAESVHQLGQGNYEAAGGSVSALADGDPLPDPDIARTPRSQTGLTHRQCLLFGTPAVQSGASPRSAAEPALAAWIEELLPARSDVECLATYRWTETTVDQDGTQIETEQTHETNVALSDLDLGSLDVLLLFGAERQPARSELEQRLVYALVRDRPTSPAVPADAEIELELTETVSPGAVAMADLLELARSLRELVQTGRPATAEDLAHPTDARGEGYDVSTADTLETRANTAQDRLLDVAEQIDERLSVLDSDHAVGDGVDDLLATQTASADGGLPGGDPGGSWGGLGGGVTLPGETSPVSDVAFRIPEPTVTEQATDLVDAIEAVDDEVPLADAETTTTGIDAGAIRSELSTLLDTLPAGLANPNAVRADVTVESESGQSISGVLGQPVTVPEVPDADEEDDGGDGDTGDDGDTGEDTAGGAAGGAPITWLPPGGQLETSIPDATFEQPESTVDMADLPETDYAGTTYYAENLESVTIVGSALGVGGSDQGSESDSDDTSGGDDSTGESGDDSEPQIDWSTATATVRAWGTDGLSWFERETTVTPDVDGSFSVDFDFGGVDAGTPFQIVATVDGTVVYSATGRVVDDELSTTAQSTLENDCPNLRQLLWLRARQELFDTAGGASGSLAGALSMAEFDAIQAERDAADPSATPITTDDIAAVDDLLAVEGIDPAGLAGHFDMAVGPISKLGLDRIVDVTGEGGPDDARFWYGPTTSLSDVRARISRTLANPALYNAGAAPWLLSYHHDSAAVLHGMDGGEQVAAYLDAFLSGPPWVLRYIDEHVDEPVTLLEELTAWLYDPASVENPGDLPTALHDLASVVTDLPALAVLFEGLATVDDNTHLETFKIHLQGLASTMGGGPPSMPDASTAKATFDADASAATTDLASDAHSVATTIDPVVESEADRSVRRIVLERLRQPMTVAASYGVFGSTPRSPDGGAPEDEAALVEQARALLERLRARLEEAAPLDPRAATDGGTQPPAQRVEAQTDRLQALFGEDFTVLPPFTPSNGPELATTFTDDGLIPDGHAMAAETLLQRSATFRETVADFREARTYAEAIAGTLTEPLTVGQVPYEPGDTWVGVDDADPDAGKLSLVAQFGPDLTPGAVDQPITGLFLDEWSEAIPADSETSGVALNYDDPGNRPPQSVLVATPPDDGWTLDDLAATVAETGEYMKRRAVDLGDLDDPSYLFPGLYFARQQDPTPETPTVAFEMLDWYDRQLEYTLLRPQLQVELQGVFFDG</sequence>
<dbReference type="RefSeq" id="WP_049994573.1">
    <property type="nucleotide sequence ID" value="NZ_CP031310.1"/>
</dbReference>
<evidence type="ECO:0000313" key="2">
    <source>
        <dbReference type="EMBL" id="QCC51814.1"/>
    </source>
</evidence>
<feature type="compositionally biased region" description="Gly residues" evidence="1">
    <location>
        <begin position="1503"/>
        <end position="1521"/>
    </location>
</feature>
<accession>A0A4D6HCK6</accession>
<dbReference type="OrthoDB" id="351219at2157"/>
<feature type="compositionally biased region" description="Acidic residues" evidence="1">
    <location>
        <begin position="2727"/>
        <end position="2748"/>
    </location>
</feature>
<keyword evidence="3" id="KW-1185">Reference proteome</keyword>
<evidence type="ECO:0000313" key="3">
    <source>
        <dbReference type="Proteomes" id="UP000296706"/>
    </source>
</evidence>
<feature type="region of interest" description="Disordered" evidence="1">
    <location>
        <begin position="2704"/>
        <end position="2773"/>
    </location>
</feature>
<organism evidence="2 3">
    <name type="scientific">Halapricum salinum</name>
    <dbReference type="NCBI Taxonomy" id="1457250"/>
    <lineage>
        <taxon>Archaea</taxon>
        <taxon>Methanobacteriati</taxon>
        <taxon>Methanobacteriota</taxon>
        <taxon>Stenosarchaea group</taxon>
        <taxon>Halobacteria</taxon>
        <taxon>Halobacteriales</taxon>
        <taxon>Haloarculaceae</taxon>
        <taxon>Halapricum</taxon>
    </lineage>
</organism>
<feature type="compositionally biased region" description="Basic and acidic residues" evidence="1">
    <location>
        <begin position="2058"/>
        <end position="2067"/>
    </location>
</feature>
<feature type="compositionally biased region" description="Low complexity" evidence="1">
    <location>
        <begin position="2018"/>
        <end position="2035"/>
    </location>
</feature>
<feature type="region of interest" description="Disordered" evidence="1">
    <location>
        <begin position="331"/>
        <end position="358"/>
    </location>
</feature>
<proteinExistence type="predicted"/>
<dbReference type="EMBL" id="CP031310">
    <property type="protein sequence ID" value="QCC51814.1"/>
    <property type="molecule type" value="Genomic_DNA"/>
</dbReference>
<feature type="region of interest" description="Disordered" evidence="1">
    <location>
        <begin position="1500"/>
        <end position="1521"/>
    </location>
</feature>
<name>A0A4D6HCK6_9EURY</name>
<gene>
    <name evidence="2" type="ORF">DV733_11460</name>
</gene>
<reference evidence="2 3" key="1">
    <citation type="journal article" date="2019" name="Nat. Commun.">
        <title>A new type of DNA phosphorothioation-based antiviral system in archaea.</title>
        <authorList>
            <person name="Xiong L."/>
            <person name="Liu S."/>
            <person name="Chen S."/>
            <person name="Xiao Y."/>
            <person name="Zhu B."/>
            <person name="Gao Y."/>
            <person name="Zhang Y."/>
            <person name="Chen B."/>
            <person name="Luo J."/>
            <person name="Deng Z."/>
            <person name="Chen X."/>
            <person name="Wang L."/>
            <person name="Chen S."/>
        </authorList>
    </citation>
    <scope>NUCLEOTIDE SEQUENCE [LARGE SCALE GENOMIC DNA]</scope>
    <source>
        <strain evidence="2 3">CBA1105</strain>
    </source>
</reference>
<feature type="compositionally biased region" description="Acidic residues" evidence="1">
    <location>
        <begin position="2824"/>
        <end position="2847"/>
    </location>
</feature>
<feature type="region of interest" description="Disordered" evidence="1">
    <location>
        <begin position="389"/>
        <end position="461"/>
    </location>
</feature>
<feature type="region of interest" description="Disordered" evidence="1">
    <location>
        <begin position="2816"/>
        <end position="2850"/>
    </location>
</feature>